<proteinExistence type="predicted"/>
<gene>
    <name evidence="1" type="ORF">WJX72_001794</name>
</gene>
<organism evidence="1 2">
    <name type="scientific">[Myrmecia] bisecta</name>
    <dbReference type="NCBI Taxonomy" id="41462"/>
    <lineage>
        <taxon>Eukaryota</taxon>
        <taxon>Viridiplantae</taxon>
        <taxon>Chlorophyta</taxon>
        <taxon>core chlorophytes</taxon>
        <taxon>Trebouxiophyceae</taxon>
        <taxon>Trebouxiales</taxon>
        <taxon>Trebouxiaceae</taxon>
        <taxon>Myrmecia</taxon>
    </lineage>
</organism>
<comment type="caution">
    <text evidence="1">The sequence shown here is derived from an EMBL/GenBank/DDBJ whole genome shotgun (WGS) entry which is preliminary data.</text>
</comment>
<dbReference type="EMBL" id="JALJOR010000004">
    <property type="protein sequence ID" value="KAK9817762.1"/>
    <property type="molecule type" value="Genomic_DNA"/>
</dbReference>
<accession>A0AAW1QA05</accession>
<protein>
    <submittedName>
        <fullName evidence="1">Uncharacterized protein</fullName>
    </submittedName>
</protein>
<reference evidence="1 2" key="1">
    <citation type="journal article" date="2024" name="Nat. Commun.">
        <title>Phylogenomics reveals the evolutionary origins of lichenization in chlorophyte algae.</title>
        <authorList>
            <person name="Puginier C."/>
            <person name="Libourel C."/>
            <person name="Otte J."/>
            <person name="Skaloud P."/>
            <person name="Haon M."/>
            <person name="Grisel S."/>
            <person name="Petersen M."/>
            <person name="Berrin J.G."/>
            <person name="Delaux P.M."/>
            <person name="Dal Grande F."/>
            <person name="Keller J."/>
        </authorList>
    </citation>
    <scope>NUCLEOTIDE SEQUENCE [LARGE SCALE GENOMIC DNA]</scope>
    <source>
        <strain evidence="1 2">SAG 2043</strain>
    </source>
</reference>
<evidence type="ECO:0000313" key="1">
    <source>
        <dbReference type="EMBL" id="KAK9817762.1"/>
    </source>
</evidence>
<dbReference type="Proteomes" id="UP001489004">
    <property type="component" value="Unassembled WGS sequence"/>
</dbReference>
<dbReference type="AlphaFoldDB" id="A0AAW1QA05"/>
<evidence type="ECO:0000313" key="2">
    <source>
        <dbReference type="Proteomes" id="UP001489004"/>
    </source>
</evidence>
<name>A0AAW1QA05_9CHLO</name>
<sequence>MSDSFLSASFLQERANETIQDSTMARLAFFLIALLAVAYVSEAAPARKLLAEPGREALDVGAEVPATGRKLHGGCYDSNCAPTNDDGSPAGAPAPPSCTILNFWNCFGRK</sequence>
<keyword evidence="2" id="KW-1185">Reference proteome</keyword>